<feature type="region of interest" description="Disordered" evidence="1">
    <location>
        <begin position="125"/>
        <end position="185"/>
    </location>
</feature>
<name>A0A8H4PUA2_9HYPO</name>
<dbReference type="AlphaFoldDB" id="A0A8H4PUA2"/>
<gene>
    <name evidence="2" type="ORF">G6O67_002473</name>
</gene>
<protein>
    <submittedName>
        <fullName evidence="2">Uncharacterized protein</fullName>
    </submittedName>
</protein>
<dbReference type="EMBL" id="JAAVMX010000003">
    <property type="protein sequence ID" value="KAF4510596.1"/>
    <property type="molecule type" value="Genomic_DNA"/>
</dbReference>
<organism evidence="2 3">
    <name type="scientific">Ophiocordyceps sinensis</name>
    <dbReference type="NCBI Taxonomy" id="72228"/>
    <lineage>
        <taxon>Eukaryota</taxon>
        <taxon>Fungi</taxon>
        <taxon>Dikarya</taxon>
        <taxon>Ascomycota</taxon>
        <taxon>Pezizomycotina</taxon>
        <taxon>Sordariomycetes</taxon>
        <taxon>Hypocreomycetidae</taxon>
        <taxon>Hypocreales</taxon>
        <taxon>Ophiocordycipitaceae</taxon>
        <taxon>Ophiocordyceps</taxon>
    </lineage>
</organism>
<evidence type="ECO:0000313" key="2">
    <source>
        <dbReference type="EMBL" id="KAF4510596.1"/>
    </source>
</evidence>
<dbReference type="Proteomes" id="UP000557566">
    <property type="component" value="Unassembled WGS sequence"/>
</dbReference>
<reference evidence="2 3" key="1">
    <citation type="journal article" date="2020" name="Genome Biol. Evol.">
        <title>A new high-quality draft genome assembly of the Chinese cordyceps Ophiocordyceps sinensis.</title>
        <authorList>
            <person name="Shu R."/>
            <person name="Zhang J."/>
            <person name="Meng Q."/>
            <person name="Zhang H."/>
            <person name="Zhou G."/>
            <person name="Li M."/>
            <person name="Wu P."/>
            <person name="Zhao Y."/>
            <person name="Chen C."/>
            <person name="Qin Q."/>
        </authorList>
    </citation>
    <scope>NUCLEOTIDE SEQUENCE [LARGE SCALE GENOMIC DNA]</scope>
    <source>
        <strain evidence="2 3">IOZ07</strain>
    </source>
</reference>
<sequence length="314" mass="34414">MSSQNTYFKTIRDESTLAQASQGRPNLATLLQSSDWKSAVSKWGRRELIAHRVVCGRSVPFLPFLKKFQNSSVIAPNDCITRLINGPGRLDHLVHSAEAQLVQRFQPESLGYVWAAMRPFMEISAPTTATTGRPSRECKKPERYEGGVASNPADLGSSPDSGPETSSSDSSFSTVGYTEKSAESPLEDDTIQLASAFLRCVLNHAQAINKQGPFVEFRSRRIARSYGLGLQQINAADDGGIQIHNPTEGEPLQVALLEGKRTFTKITEGEPDVPDGLLAQMVGETLALERFAKEPKNEAPRRTNFVRFSPPPPT</sequence>
<proteinExistence type="predicted"/>
<feature type="region of interest" description="Disordered" evidence="1">
    <location>
        <begin position="293"/>
        <end position="314"/>
    </location>
</feature>
<evidence type="ECO:0000256" key="1">
    <source>
        <dbReference type="SAM" id="MobiDB-lite"/>
    </source>
</evidence>
<evidence type="ECO:0000313" key="3">
    <source>
        <dbReference type="Proteomes" id="UP000557566"/>
    </source>
</evidence>
<feature type="compositionally biased region" description="Low complexity" evidence="1">
    <location>
        <begin position="156"/>
        <end position="174"/>
    </location>
</feature>
<keyword evidence="3" id="KW-1185">Reference proteome</keyword>
<dbReference type="OrthoDB" id="4923338at2759"/>
<comment type="caution">
    <text evidence="2">The sequence shown here is derived from an EMBL/GenBank/DDBJ whole genome shotgun (WGS) entry which is preliminary data.</text>
</comment>
<feature type="compositionally biased region" description="Basic and acidic residues" evidence="1">
    <location>
        <begin position="134"/>
        <end position="145"/>
    </location>
</feature>
<accession>A0A8H4PUA2</accession>